<dbReference type="PANTHER" id="PTHR21497">
    <property type="entry name" value="UBIQUITIN LIGASE E3 ALPHA-RELATED"/>
    <property type="match status" value="1"/>
</dbReference>
<dbReference type="GO" id="GO:0008270">
    <property type="term" value="F:zinc ion binding"/>
    <property type="evidence" value="ECO:0007669"/>
    <property type="project" value="UniProtKB-UniRule"/>
</dbReference>
<dbReference type="Proteomes" id="UP000272942">
    <property type="component" value="Unassembled WGS sequence"/>
</dbReference>
<keyword evidence="1" id="KW-0863">Zinc-finger</keyword>
<evidence type="ECO:0000313" key="2">
    <source>
        <dbReference type="EMBL" id="VDP75433.1"/>
    </source>
</evidence>
<comment type="similarity">
    <text evidence="1">Belongs to the E3 ubiquitin-protein ligase UBR1-like family.</text>
</comment>
<dbReference type="WBParaSite" id="ECPE_0000541601-mRNA-1">
    <property type="protein sequence ID" value="ECPE_0000541601-mRNA-1"/>
    <property type="gene ID" value="ECPE_0000541601"/>
</dbReference>
<keyword evidence="3" id="KW-1185">Reference proteome</keyword>
<comment type="function">
    <text evidence="1">Ubiquitin ligase protein which is a component of the N-end rule pathway. Recognizes and binds to proteins bearing specific N-terminal residues that are destabilizing according to the N-end rule, leading to their ubiquitination and subsequent degradation.</text>
</comment>
<dbReference type="InterPro" id="IPR039164">
    <property type="entry name" value="UBR1-like"/>
</dbReference>
<dbReference type="EMBL" id="UZAN01042254">
    <property type="protein sequence ID" value="VDP75433.1"/>
    <property type="molecule type" value="Genomic_DNA"/>
</dbReference>
<accession>A0A183AEL8</accession>
<dbReference type="GO" id="GO:0000151">
    <property type="term" value="C:ubiquitin ligase complex"/>
    <property type="evidence" value="ECO:0007669"/>
    <property type="project" value="TreeGrafter"/>
</dbReference>
<dbReference type="OrthoDB" id="6266394at2759"/>
<sequence length="230" mass="26077">MCDACFAILCYSHAQSERDRCVRYLSACLSCLGSLLGDLGRLFSPTPQGVHPTRSPLSLHLPLMRHVSCFLSLAVMQHGADLSDLLSSFLYPRPYLLRRFMSELANTLLGCQEVIVGYWIRNGQALRQSITHYMQSQLCYSFIDLDIFALQAAGRCIKAAILWRPVNRTIRSFDDVKRPRGPKHLEPIRAGDHYYDHEGKLGPHILPNEVVEETNHFAATCQRRDSLAIF</sequence>
<reference evidence="4" key="1">
    <citation type="submission" date="2016-06" db="UniProtKB">
        <authorList>
            <consortium name="WormBaseParasite"/>
        </authorList>
    </citation>
    <scope>IDENTIFICATION</scope>
</reference>
<gene>
    <name evidence="2" type="ORF">ECPE_LOCUS5403</name>
</gene>
<dbReference type="GO" id="GO:0061630">
    <property type="term" value="F:ubiquitin protein ligase activity"/>
    <property type="evidence" value="ECO:0007669"/>
    <property type="project" value="UniProtKB-UniRule"/>
</dbReference>
<dbReference type="AlphaFoldDB" id="A0A183AEL8"/>
<comment type="pathway">
    <text evidence="1">Protein modification; protein ubiquitination.</text>
</comment>
<keyword evidence="1" id="KW-0479">Metal-binding</keyword>
<evidence type="ECO:0000256" key="1">
    <source>
        <dbReference type="RuleBase" id="RU366018"/>
    </source>
</evidence>
<dbReference type="GO" id="GO:0005737">
    <property type="term" value="C:cytoplasm"/>
    <property type="evidence" value="ECO:0007669"/>
    <property type="project" value="TreeGrafter"/>
</dbReference>
<keyword evidence="1" id="KW-0833">Ubl conjugation pathway</keyword>
<dbReference type="PANTHER" id="PTHR21497:SF39">
    <property type="entry name" value="E3 UBIQUITIN-PROTEIN LIGASE UBR3"/>
    <property type="match status" value="1"/>
</dbReference>
<dbReference type="GO" id="GO:0016567">
    <property type="term" value="P:protein ubiquitination"/>
    <property type="evidence" value="ECO:0007669"/>
    <property type="project" value="UniProtKB-UniRule"/>
</dbReference>
<dbReference type="EC" id="2.3.2.27" evidence="1"/>
<proteinExistence type="inferred from homology"/>
<reference evidence="2 3" key="2">
    <citation type="submission" date="2018-11" db="EMBL/GenBank/DDBJ databases">
        <authorList>
            <consortium name="Pathogen Informatics"/>
        </authorList>
    </citation>
    <scope>NUCLEOTIDE SEQUENCE [LARGE SCALE GENOMIC DNA]</scope>
    <source>
        <strain evidence="2 3">Egypt</strain>
    </source>
</reference>
<keyword evidence="1" id="KW-0808">Transferase</keyword>
<evidence type="ECO:0000313" key="4">
    <source>
        <dbReference type="WBParaSite" id="ECPE_0000541601-mRNA-1"/>
    </source>
</evidence>
<dbReference type="GO" id="GO:0071596">
    <property type="term" value="P:ubiquitin-dependent protein catabolic process via the N-end rule pathway"/>
    <property type="evidence" value="ECO:0007669"/>
    <property type="project" value="UniProtKB-UniRule"/>
</dbReference>
<organism evidence="4">
    <name type="scientific">Echinostoma caproni</name>
    <dbReference type="NCBI Taxonomy" id="27848"/>
    <lineage>
        <taxon>Eukaryota</taxon>
        <taxon>Metazoa</taxon>
        <taxon>Spiralia</taxon>
        <taxon>Lophotrochozoa</taxon>
        <taxon>Platyhelminthes</taxon>
        <taxon>Trematoda</taxon>
        <taxon>Digenea</taxon>
        <taxon>Plagiorchiida</taxon>
        <taxon>Echinostomata</taxon>
        <taxon>Echinostomatoidea</taxon>
        <taxon>Echinostomatidae</taxon>
        <taxon>Echinostoma</taxon>
    </lineage>
</organism>
<comment type="catalytic activity">
    <reaction evidence="1">
        <text>S-ubiquitinyl-[E2 ubiquitin-conjugating enzyme]-L-cysteine + [acceptor protein]-L-lysine = [E2 ubiquitin-conjugating enzyme]-L-cysteine + N(6)-ubiquitinyl-[acceptor protein]-L-lysine.</text>
        <dbReference type="EC" id="2.3.2.27"/>
    </reaction>
</comment>
<protein>
    <recommendedName>
        <fullName evidence="1">E3 ubiquitin-protein ligase</fullName>
        <ecNumber evidence="1">2.3.2.27</ecNumber>
    </recommendedName>
</protein>
<evidence type="ECO:0000313" key="3">
    <source>
        <dbReference type="Proteomes" id="UP000272942"/>
    </source>
</evidence>
<name>A0A183AEL8_9TREM</name>
<keyword evidence="1" id="KW-0862">Zinc</keyword>